<organism evidence="1 2">
    <name type="scientific">Ensete ventricosum</name>
    <name type="common">Abyssinian banana</name>
    <name type="synonym">Musa ensete</name>
    <dbReference type="NCBI Taxonomy" id="4639"/>
    <lineage>
        <taxon>Eukaryota</taxon>
        <taxon>Viridiplantae</taxon>
        <taxon>Streptophyta</taxon>
        <taxon>Embryophyta</taxon>
        <taxon>Tracheophyta</taxon>
        <taxon>Spermatophyta</taxon>
        <taxon>Magnoliopsida</taxon>
        <taxon>Liliopsida</taxon>
        <taxon>Zingiberales</taxon>
        <taxon>Musaceae</taxon>
        <taxon>Ensete</taxon>
    </lineage>
</organism>
<evidence type="ECO:0000313" key="2">
    <source>
        <dbReference type="Proteomes" id="UP000287651"/>
    </source>
</evidence>
<evidence type="ECO:0000313" key="1">
    <source>
        <dbReference type="EMBL" id="RRT66334.1"/>
    </source>
</evidence>
<accession>A0A426ZQY8</accession>
<protein>
    <submittedName>
        <fullName evidence="1">Uncharacterized protein</fullName>
    </submittedName>
</protein>
<dbReference type="Proteomes" id="UP000287651">
    <property type="component" value="Unassembled WGS sequence"/>
</dbReference>
<reference evidence="1 2" key="1">
    <citation type="journal article" date="2014" name="Agronomy (Basel)">
        <title>A Draft Genome Sequence for Ensete ventricosum, the Drought-Tolerant Tree Against Hunger.</title>
        <authorList>
            <person name="Harrison J."/>
            <person name="Moore K.A."/>
            <person name="Paszkiewicz K."/>
            <person name="Jones T."/>
            <person name="Grant M."/>
            <person name="Ambacheew D."/>
            <person name="Muzemil S."/>
            <person name="Studholme D.J."/>
        </authorList>
    </citation>
    <scope>NUCLEOTIDE SEQUENCE [LARGE SCALE GENOMIC DNA]</scope>
</reference>
<dbReference type="AlphaFoldDB" id="A0A426ZQY8"/>
<dbReference type="EMBL" id="AMZH03005463">
    <property type="protein sequence ID" value="RRT66334.1"/>
    <property type="molecule type" value="Genomic_DNA"/>
</dbReference>
<sequence length="179" mass="19700">MIESYRVLSIGIRAAILDDPIVIPQLLLLSSLRRRYRRPCRLMPLPSPILLYHSHYHLATAVAPHTTNFLVVVISPFQPLSSPLILSTIAAFLLPNSIRDPLLHIAFTTSRCQPHTASATKIPICCLKPSPSSRPSHAAAAALLQHRSLLLPQLPLPSSSPCCPTAIFFPKLLIEDKIN</sequence>
<proteinExistence type="predicted"/>
<gene>
    <name evidence="1" type="ORF">B296_00015394</name>
</gene>
<comment type="caution">
    <text evidence="1">The sequence shown here is derived from an EMBL/GenBank/DDBJ whole genome shotgun (WGS) entry which is preliminary data.</text>
</comment>
<name>A0A426ZQY8_ENSVE</name>